<dbReference type="PROSITE" id="PS00865">
    <property type="entry name" value="UBIQUITIN_ACTIVAT_2"/>
    <property type="match status" value="1"/>
</dbReference>
<dbReference type="STRING" id="121845.A0A3Q0J3U9"/>
<evidence type="ECO:0000256" key="1">
    <source>
        <dbReference type="ARBA" id="ARBA00004123"/>
    </source>
</evidence>
<dbReference type="InterPro" id="IPR042449">
    <property type="entry name" value="Ub-E1_IAD_1"/>
</dbReference>
<dbReference type="Gene3D" id="3.10.290.20">
    <property type="entry name" value="Ubiquitin-like 2 activating enzyme e1b. Chain: B, domain 3"/>
    <property type="match status" value="1"/>
</dbReference>
<feature type="binding site" evidence="14">
    <location>
        <position position="160"/>
    </location>
    <ligand>
        <name>Zn(2+)</name>
        <dbReference type="ChEBI" id="CHEBI:29105"/>
    </ligand>
</feature>
<evidence type="ECO:0000256" key="7">
    <source>
        <dbReference type="ARBA" id="ARBA00022786"/>
    </source>
</evidence>
<dbReference type="PIRSF" id="PIRSF039133">
    <property type="entry name" value="SUMO_E1B"/>
    <property type="match status" value="1"/>
</dbReference>
<dbReference type="GO" id="GO:0005737">
    <property type="term" value="C:cytoplasm"/>
    <property type="evidence" value="ECO:0007669"/>
    <property type="project" value="TreeGrafter"/>
</dbReference>
<feature type="binding site" evidence="14">
    <location>
        <position position="443"/>
    </location>
    <ligand>
        <name>Zn(2+)</name>
        <dbReference type="ChEBI" id="CHEBI:29105"/>
    </ligand>
</feature>
<dbReference type="InterPro" id="IPR028077">
    <property type="entry name" value="UAE_UbL_dom"/>
</dbReference>
<feature type="binding site" evidence="14">
    <location>
        <position position="440"/>
    </location>
    <ligand>
        <name>Zn(2+)</name>
        <dbReference type="ChEBI" id="CHEBI:29105"/>
    </ligand>
</feature>
<protein>
    <recommendedName>
        <fullName evidence="11">SUMO-activating enzyme subunit</fullName>
    </recommendedName>
</protein>
<dbReference type="GO" id="GO:0031510">
    <property type="term" value="C:SUMO activating enzyme complex"/>
    <property type="evidence" value="ECO:0007669"/>
    <property type="project" value="UniProtKB-UniRule"/>
</dbReference>
<dbReference type="PROSITE" id="PS51257">
    <property type="entry name" value="PROKAR_LIPOPROTEIN"/>
    <property type="match status" value="1"/>
</dbReference>
<organism evidence="20 21">
    <name type="scientific">Diaphorina citri</name>
    <name type="common">Asian citrus psyllid</name>
    <dbReference type="NCBI Taxonomy" id="121845"/>
    <lineage>
        <taxon>Eukaryota</taxon>
        <taxon>Metazoa</taxon>
        <taxon>Ecdysozoa</taxon>
        <taxon>Arthropoda</taxon>
        <taxon>Hexapoda</taxon>
        <taxon>Insecta</taxon>
        <taxon>Pterygota</taxon>
        <taxon>Neoptera</taxon>
        <taxon>Paraneoptera</taxon>
        <taxon>Hemiptera</taxon>
        <taxon>Sternorrhyncha</taxon>
        <taxon>Psylloidea</taxon>
        <taxon>Psyllidae</taxon>
        <taxon>Diaphorininae</taxon>
        <taxon>Diaphorina</taxon>
    </lineage>
</organism>
<evidence type="ECO:0000259" key="18">
    <source>
        <dbReference type="Pfam" id="PF10585"/>
    </source>
</evidence>
<comment type="subunit">
    <text evidence="11">Heterodimer.</text>
</comment>
<dbReference type="Pfam" id="PF10585">
    <property type="entry name" value="UBA_E1_SCCH"/>
    <property type="match status" value="1"/>
</dbReference>
<dbReference type="UniPathway" id="UPA00886"/>
<keyword evidence="9 11" id="KW-0067">ATP-binding</keyword>
<feature type="binding site" evidence="13">
    <location>
        <begin position="58"/>
        <end position="61"/>
    </location>
    <ligand>
        <name>ATP</name>
        <dbReference type="ChEBI" id="CHEBI:30616"/>
    </ligand>
</feature>
<dbReference type="AlphaFoldDB" id="A0A3Q0J3U9"/>
<feature type="binding site" evidence="13">
    <location>
        <position position="50"/>
    </location>
    <ligand>
        <name>ATP</name>
        <dbReference type="ChEBI" id="CHEBI:30616"/>
    </ligand>
</feature>
<feature type="region of interest" description="Disordered" evidence="16">
    <location>
        <begin position="547"/>
        <end position="622"/>
    </location>
</feature>
<gene>
    <name evidence="21" type="primary">LOC103514364</name>
</gene>
<feature type="binding site" evidence="14">
    <location>
        <position position="163"/>
    </location>
    <ligand>
        <name>Zn(2+)</name>
        <dbReference type="ChEBI" id="CHEBI:29105"/>
    </ligand>
</feature>
<dbReference type="InterPro" id="IPR000594">
    <property type="entry name" value="ThiF_NAD_FAD-bd"/>
</dbReference>
<dbReference type="PaxDb" id="121845-A0A3Q0J3U9"/>
<dbReference type="InterPro" id="IPR023318">
    <property type="entry name" value="Ub_act_enz_dom_a_sf"/>
</dbReference>
<evidence type="ECO:0000256" key="12">
    <source>
        <dbReference type="PIRSR" id="PIRSR039133-1"/>
    </source>
</evidence>
<dbReference type="GeneID" id="103514364"/>
<dbReference type="PANTHER" id="PTHR10953:SF5">
    <property type="entry name" value="SUMO-ACTIVATING ENZYME SUBUNIT 2"/>
    <property type="match status" value="1"/>
</dbReference>
<evidence type="ECO:0000256" key="6">
    <source>
        <dbReference type="ARBA" id="ARBA00022741"/>
    </source>
</evidence>
<keyword evidence="10" id="KW-0539">Nucleus</keyword>
<reference evidence="21" key="1">
    <citation type="submission" date="2025-08" db="UniProtKB">
        <authorList>
            <consortium name="RefSeq"/>
        </authorList>
    </citation>
    <scope>IDENTIFICATION</scope>
</reference>
<evidence type="ECO:0000256" key="4">
    <source>
        <dbReference type="ARBA" id="ARBA00022679"/>
    </source>
</evidence>
<evidence type="ECO:0000256" key="16">
    <source>
        <dbReference type="SAM" id="MobiDB-lite"/>
    </source>
</evidence>
<evidence type="ECO:0000256" key="11">
    <source>
        <dbReference type="PIRNR" id="PIRNR039133"/>
    </source>
</evidence>
<dbReference type="InterPro" id="IPR019572">
    <property type="entry name" value="UBA_E1_SCCH"/>
</dbReference>
<keyword evidence="7 11" id="KW-0833">Ubl conjugation pathway</keyword>
<feature type="compositionally biased region" description="Acidic residues" evidence="16">
    <location>
        <begin position="206"/>
        <end position="217"/>
    </location>
</feature>
<dbReference type="Proteomes" id="UP000079169">
    <property type="component" value="Unplaced"/>
</dbReference>
<dbReference type="Pfam" id="PF14732">
    <property type="entry name" value="UAE_UbL"/>
    <property type="match status" value="1"/>
</dbReference>
<evidence type="ECO:0000313" key="21">
    <source>
        <dbReference type="RefSeq" id="XP_026683164.1"/>
    </source>
</evidence>
<evidence type="ECO:0000256" key="2">
    <source>
        <dbReference type="ARBA" id="ARBA00004718"/>
    </source>
</evidence>
<name>A0A3Q0J3U9_DIACI</name>
<accession>A0A3Q0J3U9</accession>
<dbReference type="InterPro" id="IPR045886">
    <property type="entry name" value="ThiF/MoeB/HesA"/>
</dbReference>
<dbReference type="CTD" id="10054"/>
<keyword evidence="20" id="KW-1185">Reference proteome</keyword>
<dbReference type="GO" id="GO:0016925">
    <property type="term" value="P:protein sumoylation"/>
    <property type="evidence" value="ECO:0007669"/>
    <property type="project" value="UniProtKB-UniRule"/>
</dbReference>
<dbReference type="CDD" id="cd01489">
    <property type="entry name" value="Uba2_SUMO"/>
    <property type="match status" value="1"/>
</dbReference>
<feature type="region of interest" description="Disordered" evidence="16">
    <location>
        <begin position="206"/>
        <end position="232"/>
    </location>
</feature>
<feature type="domain" description="THIF-type NAD/FAD binding fold" evidence="17">
    <location>
        <begin position="9"/>
        <end position="425"/>
    </location>
</feature>
<feature type="binding site" evidence="13">
    <location>
        <begin position="119"/>
        <end position="124"/>
    </location>
    <ligand>
        <name>ATP</name>
        <dbReference type="ChEBI" id="CHEBI:30616"/>
    </ligand>
</feature>
<feature type="compositionally biased region" description="Basic and acidic residues" evidence="16">
    <location>
        <begin position="603"/>
        <end position="615"/>
    </location>
</feature>
<dbReference type="SUPFAM" id="SSF69572">
    <property type="entry name" value="Activating enzymes of the ubiquitin-like proteins"/>
    <property type="match status" value="1"/>
</dbReference>
<evidence type="ECO:0000313" key="20">
    <source>
        <dbReference type="Proteomes" id="UP000079169"/>
    </source>
</evidence>
<dbReference type="InterPro" id="IPR033127">
    <property type="entry name" value="UBQ-activ_enz_E1_Cys_AS"/>
</dbReference>
<dbReference type="Gene3D" id="3.50.50.80">
    <property type="entry name" value="Ubiquitin-activating enzyme E1, inactive adenylation domain, subdomain 1"/>
    <property type="match status" value="1"/>
</dbReference>
<dbReference type="GO" id="GO:0046872">
    <property type="term" value="F:metal ion binding"/>
    <property type="evidence" value="ECO:0007669"/>
    <property type="project" value="UniProtKB-KW"/>
</dbReference>
<dbReference type="Pfam" id="PF00899">
    <property type="entry name" value="ThiF"/>
    <property type="match status" value="1"/>
</dbReference>
<dbReference type="GO" id="GO:0016740">
    <property type="term" value="F:transferase activity"/>
    <property type="evidence" value="ECO:0007669"/>
    <property type="project" value="UniProtKB-KW"/>
</dbReference>
<comment type="subcellular location">
    <subcellularLocation>
        <location evidence="1">Nucleus</location>
    </subcellularLocation>
</comment>
<keyword evidence="5 11" id="KW-0479">Metal-binding</keyword>
<feature type="domain" description="Ubiquitin/SUMO-activating enzyme ubiquitin-like" evidence="19">
    <location>
        <begin position="453"/>
        <end position="534"/>
    </location>
</feature>
<feature type="active site" description="Glycyl thioester intermediate" evidence="12 15">
    <location>
        <position position="175"/>
    </location>
</feature>
<comment type="similarity">
    <text evidence="3 11">Belongs to the ubiquitin-activating E1 family.</text>
</comment>
<proteinExistence type="inferred from homology"/>
<feature type="binding site" evidence="13">
    <location>
        <position position="74"/>
    </location>
    <ligand>
        <name>ATP</name>
        <dbReference type="ChEBI" id="CHEBI:30616"/>
    </ligand>
</feature>
<dbReference type="FunFam" id="3.40.50.720:FF:000618">
    <property type="entry name" value="SUMO-activating enzyme subunit 2"/>
    <property type="match status" value="1"/>
</dbReference>
<keyword evidence="6 11" id="KW-0547">Nucleotide-binding</keyword>
<dbReference type="FunFam" id="1.10.10.520:FF:000002">
    <property type="entry name" value="SUMO-activating enzyme subunit 2"/>
    <property type="match status" value="1"/>
</dbReference>
<dbReference type="PANTHER" id="PTHR10953">
    <property type="entry name" value="UBIQUITIN-ACTIVATING ENZYME E1"/>
    <property type="match status" value="1"/>
</dbReference>
<evidence type="ECO:0000256" key="15">
    <source>
        <dbReference type="PROSITE-ProRule" id="PRU10132"/>
    </source>
</evidence>
<sequence>MATKIPGVFEKDLEDLIKKSKVLVVGAGGIGCELLKNLVLSGFSNIEIVDLDTIDVSNLNRQFLFHKQHVGKSKAQVARNSALNFNPDANIVAHHTSIISADFGVNYFKQFTLVMNALDNRAARNHVNRMCLASEVPLIESGTAGYEGQVELIKKGETKCYECDPKPAAKTYPGCTIRNTPSEPIHCIVWAKHLFNQLFGEIDADEEVSPDTEDPEAVGDAGAKAAASEATANGDVVRTSTRAWASACGYDPRKLFAKFFDADIRYLISMSDLWKTRKAPQPLVWDTLSDAVAGSSKETDGGGLKDQRVWSVAECARVFERSVRELKTKFDAAVEKDEHLVWDKDDKPAMDFVAACANIRAHVFSIPEKSRFDIKSMAGNIIPAIATSNAIVAGLVVLHAIHVLQARFSSCQTVYLRKKPNHRDQMIVPEKYLTAPNPTCPVCSPKPQRTIGLDVTKMTVAEFEEAVLKKTLNMSAMVDVMVEASGSVIISSEEGETEANNDKPLEELGVKDGAILVADDYLQQYTLRLIISHRVSARDGPEFEILDQKDLPQPPAPDAAASATDAAEEKMETNGNGNGDVGTPDSKKRKVDSSDESLPAKKVRTDEKSTDKVPEVEEVYLD</sequence>
<feature type="compositionally biased region" description="Low complexity" evidence="16">
    <location>
        <begin position="218"/>
        <end position="232"/>
    </location>
</feature>
<keyword evidence="8 11" id="KW-0862">Zinc</keyword>
<dbReference type="GO" id="GO:0005524">
    <property type="term" value="F:ATP binding"/>
    <property type="evidence" value="ECO:0007669"/>
    <property type="project" value="UniProtKB-UniRule"/>
</dbReference>
<comment type="pathway">
    <text evidence="2 11">Protein modification; protein sumoylation.</text>
</comment>
<evidence type="ECO:0000256" key="13">
    <source>
        <dbReference type="PIRSR" id="PIRSR039133-2"/>
    </source>
</evidence>
<feature type="binding site" evidence="13">
    <location>
        <begin position="97"/>
        <end position="98"/>
    </location>
    <ligand>
        <name>ATP</name>
        <dbReference type="ChEBI" id="CHEBI:30616"/>
    </ligand>
</feature>
<evidence type="ECO:0000256" key="9">
    <source>
        <dbReference type="ARBA" id="ARBA00022840"/>
    </source>
</evidence>
<dbReference type="InterPro" id="IPR035985">
    <property type="entry name" value="Ubiquitin-activating_enz"/>
</dbReference>
<dbReference type="KEGG" id="dci:103514364"/>
<keyword evidence="4" id="KW-0808">Transferase</keyword>
<evidence type="ECO:0000256" key="10">
    <source>
        <dbReference type="ARBA" id="ARBA00023242"/>
    </source>
</evidence>
<evidence type="ECO:0000259" key="17">
    <source>
        <dbReference type="Pfam" id="PF00899"/>
    </source>
</evidence>
<evidence type="ECO:0000256" key="5">
    <source>
        <dbReference type="ARBA" id="ARBA00022723"/>
    </source>
</evidence>
<dbReference type="InterPro" id="IPR030661">
    <property type="entry name" value="Uba2"/>
</dbReference>
<feature type="domain" description="Ubiquitin-activating enzyme SCCH" evidence="18">
    <location>
        <begin position="335"/>
        <end position="375"/>
    </location>
</feature>
<evidence type="ECO:0000256" key="3">
    <source>
        <dbReference type="ARBA" id="ARBA00005673"/>
    </source>
</evidence>
<dbReference type="Gene3D" id="1.10.10.520">
    <property type="entry name" value="Ubiquitin activating enzymes (Uba3). Chain: B, domain 2"/>
    <property type="match status" value="1"/>
</dbReference>
<feature type="binding site" evidence="13">
    <location>
        <begin position="26"/>
        <end position="31"/>
    </location>
    <ligand>
        <name>ATP</name>
        <dbReference type="ChEBI" id="CHEBI:30616"/>
    </ligand>
</feature>
<evidence type="ECO:0000256" key="8">
    <source>
        <dbReference type="ARBA" id="ARBA00022833"/>
    </source>
</evidence>
<evidence type="ECO:0000259" key="19">
    <source>
        <dbReference type="Pfam" id="PF14732"/>
    </source>
</evidence>
<dbReference type="GO" id="GO:0019948">
    <property type="term" value="F:SUMO activating enzyme activity"/>
    <property type="evidence" value="ECO:0007669"/>
    <property type="project" value="UniProtKB-UniRule"/>
</dbReference>
<evidence type="ECO:0000256" key="14">
    <source>
        <dbReference type="PIRSR" id="PIRSR039133-3"/>
    </source>
</evidence>
<dbReference type="RefSeq" id="XP_026683164.1">
    <property type="nucleotide sequence ID" value="XM_026827363.1"/>
</dbReference>
<dbReference type="FunFam" id="3.50.50.80:FF:000002">
    <property type="entry name" value="SUMO-activating enzyme subunit 2"/>
    <property type="match status" value="1"/>
</dbReference>